<gene>
    <name evidence="2" type="ORF">DW204_03715</name>
</gene>
<organism evidence="2 3">
    <name type="scientific">Phocaeicola plebeius</name>
    <dbReference type="NCBI Taxonomy" id="310297"/>
    <lineage>
        <taxon>Bacteria</taxon>
        <taxon>Pseudomonadati</taxon>
        <taxon>Bacteroidota</taxon>
        <taxon>Bacteroidia</taxon>
        <taxon>Bacteroidales</taxon>
        <taxon>Bacteroidaceae</taxon>
        <taxon>Phocaeicola</taxon>
    </lineage>
</organism>
<keyword evidence="1" id="KW-0472">Membrane</keyword>
<evidence type="ECO:0000256" key="1">
    <source>
        <dbReference type="SAM" id="Phobius"/>
    </source>
</evidence>
<sequence length="61" mass="6460">MDNEKNALEKGGEFLLKNSGRALIMGKDPISVTVGIATASAQLVTGVALLCFGKAIKKKRR</sequence>
<evidence type="ECO:0000313" key="3">
    <source>
        <dbReference type="Proteomes" id="UP000284998"/>
    </source>
</evidence>
<dbReference type="AlphaFoldDB" id="A0A414X576"/>
<reference evidence="2 3" key="1">
    <citation type="submission" date="2018-08" db="EMBL/GenBank/DDBJ databases">
        <title>A genome reference for cultivated species of the human gut microbiota.</title>
        <authorList>
            <person name="Zou Y."/>
            <person name="Xue W."/>
            <person name="Luo G."/>
        </authorList>
    </citation>
    <scope>NUCLEOTIDE SEQUENCE [LARGE SCALE GENOMIC DNA]</scope>
    <source>
        <strain evidence="2 3">AM17-44</strain>
    </source>
</reference>
<dbReference type="EMBL" id="QRJS01000006">
    <property type="protein sequence ID" value="RHH48396.1"/>
    <property type="molecule type" value="Genomic_DNA"/>
</dbReference>
<keyword evidence="1" id="KW-1133">Transmembrane helix</keyword>
<comment type="caution">
    <text evidence="2">The sequence shown here is derived from an EMBL/GenBank/DDBJ whole genome shotgun (WGS) entry which is preliminary data.</text>
</comment>
<keyword evidence="1" id="KW-0812">Transmembrane</keyword>
<evidence type="ECO:0000313" key="2">
    <source>
        <dbReference type="EMBL" id="RHH48396.1"/>
    </source>
</evidence>
<dbReference type="RefSeq" id="WP_118242925.1">
    <property type="nucleotide sequence ID" value="NZ_CASFMT010000026.1"/>
</dbReference>
<protein>
    <submittedName>
        <fullName evidence="2">Molecular chaperone GrpE</fullName>
    </submittedName>
</protein>
<proteinExistence type="predicted"/>
<dbReference type="Proteomes" id="UP000284998">
    <property type="component" value="Unassembled WGS sequence"/>
</dbReference>
<accession>A0A414X576</accession>
<name>A0A414X576_9BACT</name>
<feature type="transmembrane region" description="Helical" evidence="1">
    <location>
        <begin position="30"/>
        <end position="52"/>
    </location>
</feature>